<gene>
    <name evidence="1" type="ORF">M5K25_013216</name>
</gene>
<dbReference type="AlphaFoldDB" id="A0ABD0V0C6"/>
<reference evidence="1 2" key="1">
    <citation type="journal article" date="2024" name="Plant Biotechnol. J.">
        <title>Dendrobium thyrsiflorum genome and its molecular insights into genes involved in important horticultural traits.</title>
        <authorList>
            <person name="Chen B."/>
            <person name="Wang J.Y."/>
            <person name="Zheng P.J."/>
            <person name="Li K.L."/>
            <person name="Liang Y.M."/>
            <person name="Chen X.F."/>
            <person name="Zhang C."/>
            <person name="Zhao X."/>
            <person name="He X."/>
            <person name="Zhang G.Q."/>
            <person name="Liu Z.J."/>
            <person name="Xu Q."/>
        </authorList>
    </citation>
    <scope>NUCLEOTIDE SEQUENCE [LARGE SCALE GENOMIC DNA]</scope>
    <source>
        <strain evidence="1">GZMU011</strain>
    </source>
</reference>
<organism evidence="1 2">
    <name type="scientific">Dendrobium thyrsiflorum</name>
    <name type="common">Pinecone-like raceme dendrobium</name>
    <name type="synonym">Orchid</name>
    <dbReference type="NCBI Taxonomy" id="117978"/>
    <lineage>
        <taxon>Eukaryota</taxon>
        <taxon>Viridiplantae</taxon>
        <taxon>Streptophyta</taxon>
        <taxon>Embryophyta</taxon>
        <taxon>Tracheophyta</taxon>
        <taxon>Spermatophyta</taxon>
        <taxon>Magnoliopsida</taxon>
        <taxon>Liliopsida</taxon>
        <taxon>Asparagales</taxon>
        <taxon>Orchidaceae</taxon>
        <taxon>Epidendroideae</taxon>
        <taxon>Malaxideae</taxon>
        <taxon>Dendrobiinae</taxon>
        <taxon>Dendrobium</taxon>
    </lineage>
</organism>
<accession>A0ABD0V0C6</accession>
<proteinExistence type="predicted"/>
<name>A0ABD0V0C6_DENTH</name>
<evidence type="ECO:0000313" key="1">
    <source>
        <dbReference type="EMBL" id="KAL0915763.1"/>
    </source>
</evidence>
<keyword evidence="2" id="KW-1185">Reference proteome</keyword>
<dbReference type="Proteomes" id="UP001552299">
    <property type="component" value="Unassembled WGS sequence"/>
</dbReference>
<comment type="caution">
    <text evidence="1">The sequence shown here is derived from an EMBL/GenBank/DDBJ whole genome shotgun (WGS) entry which is preliminary data.</text>
</comment>
<sequence>MVVDEQAEVRRWLKNGQMSGGGREELRRLLANERKSNGGREELQSFARPNRYYCFCF</sequence>
<dbReference type="EMBL" id="JANQDX010000011">
    <property type="protein sequence ID" value="KAL0915763.1"/>
    <property type="molecule type" value="Genomic_DNA"/>
</dbReference>
<protein>
    <submittedName>
        <fullName evidence="1">Uncharacterized protein</fullName>
    </submittedName>
</protein>
<evidence type="ECO:0000313" key="2">
    <source>
        <dbReference type="Proteomes" id="UP001552299"/>
    </source>
</evidence>